<dbReference type="AlphaFoldDB" id="K2AVZ6"/>
<name>K2AVZ6_9BACT</name>
<accession>K2AVZ6</accession>
<gene>
    <name evidence="1" type="ORF">ACD_49C00079G0025</name>
</gene>
<dbReference type="EMBL" id="AMFJ01021665">
    <property type="protein sequence ID" value="EKD65861.1"/>
    <property type="molecule type" value="Genomic_DNA"/>
</dbReference>
<evidence type="ECO:0000313" key="1">
    <source>
        <dbReference type="EMBL" id="EKD65861.1"/>
    </source>
</evidence>
<proteinExistence type="predicted"/>
<organism evidence="1">
    <name type="scientific">uncultured bacterium</name>
    <name type="common">gcode 4</name>
    <dbReference type="NCBI Taxonomy" id="1234023"/>
    <lineage>
        <taxon>Bacteria</taxon>
        <taxon>environmental samples</taxon>
    </lineage>
</organism>
<reference evidence="1" key="1">
    <citation type="journal article" date="2012" name="Science">
        <title>Fermentation, hydrogen, and sulfur metabolism in multiple uncultivated bacterial phyla.</title>
        <authorList>
            <person name="Wrighton K.C."/>
            <person name="Thomas B.C."/>
            <person name="Sharon I."/>
            <person name="Miller C.S."/>
            <person name="Castelle C.J."/>
            <person name="VerBerkmoes N.C."/>
            <person name="Wilkins M.J."/>
            <person name="Hettich R.L."/>
            <person name="Lipton M.S."/>
            <person name="Williams K.H."/>
            <person name="Long P.E."/>
            <person name="Banfield J.F."/>
        </authorList>
    </citation>
    <scope>NUCLEOTIDE SEQUENCE [LARGE SCALE GENOMIC DNA]</scope>
</reference>
<sequence>MINLKTKFDKYIWSKNYPSSYEQELFSKTQKYCRYISWIPGLKMVAVCNSLSMYATKDPSSPWAKSNGSINYPHLKDSSATLRSAQNDEYGGGDIDLFIVTAKNRLWLVRVMVTLVFQLLGVRRHWNNIAERFCLSFFIDETAMNFSSFAIKNDVYLYFWIYYLKPIINKDLTYENFIKANKPLGIDPINLHKDNRIYEIQTWKQTLSFPLPLSFPRRWESIKIISSILDFKNYLLKKIFLPRTLAHKKRLWNPEGLIVEENILKFHDNDRRVEVRDGVLGS</sequence>
<comment type="caution">
    <text evidence="1">The sequence shown here is derived from an EMBL/GenBank/DDBJ whole genome shotgun (WGS) entry which is preliminary data.</text>
</comment>
<protein>
    <submittedName>
        <fullName evidence="1">Uncharacterized protein</fullName>
    </submittedName>
</protein>